<dbReference type="VEuPathDB" id="TriTrypDB:BCY84_18228"/>
<evidence type="ECO:0000313" key="1">
    <source>
        <dbReference type="EMBL" id="PWU99329.1"/>
    </source>
</evidence>
<dbReference type="VEuPathDB" id="TriTrypDB:TcBrA4_0102550"/>
<dbReference type="InterPro" id="IPR023214">
    <property type="entry name" value="HAD_sf"/>
</dbReference>
<dbReference type="VEuPathDB" id="TriTrypDB:TcCL_NonESM08958"/>
<reference evidence="1 2" key="1">
    <citation type="journal article" date="2018" name="Microb. Genom.">
        <title>Expanding an expanded genome: long-read sequencing of Trypanosoma cruzi.</title>
        <authorList>
            <person name="Berna L."/>
            <person name="Rodriguez M."/>
            <person name="Chiribao M.L."/>
            <person name="Parodi-Talice A."/>
            <person name="Pita S."/>
            <person name="Rijo G."/>
            <person name="Alvarez-Valin F."/>
            <person name="Robello C."/>
        </authorList>
    </citation>
    <scope>NUCLEOTIDE SEQUENCE [LARGE SCALE GENOMIC DNA]</scope>
    <source>
        <strain evidence="1 2">Dm28c</strain>
    </source>
</reference>
<dbReference type="InterPro" id="IPR051828">
    <property type="entry name" value="HAD-like_hydrolase_domain"/>
</dbReference>
<dbReference type="VEuPathDB" id="TriTrypDB:TcCLB.504159.70"/>
<dbReference type="VEuPathDB" id="TriTrypDB:TCDM_10099"/>
<dbReference type="InterPro" id="IPR036412">
    <property type="entry name" value="HAD-like_sf"/>
</dbReference>
<proteinExistence type="predicted"/>
<dbReference type="AlphaFoldDB" id="A0A2V2VSB2"/>
<dbReference type="VEuPathDB" id="TriTrypDB:C3747_12g302"/>
<dbReference type="VEuPathDB" id="TriTrypDB:TcCLB.506821.150"/>
<dbReference type="EMBL" id="PRFA01000009">
    <property type="protein sequence ID" value="PWU99329.1"/>
    <property type="molecule type" value="Genomic_DNA"/>
</dbReference>
<dbReference type="VEuPathDB" id="TriTrypDB:C4B63_9g488"/>
<name>A0A2V2VSB2_TRYCR</name>
<comment type="caution">
    <text evidence="1">The sequence shown here is derived from an EMBL/GenBank/DDBJ whole genome shotgun (WGS) entry which is preliminary data.</text>
</comment>
<dbReference type="Pfam" id="PF00702">
    <property type="entry name" value="Hydrolase"/>
    <property type="match status" value="1"/>
</dbReference>
<dbReference type="GO" id="GO:0005634">
    <property type="term" value="C:nucleus"/>
    <property type="evidence" value="ECO:0007669"/>
    <property type="project" value="TreeGrafter"/>
</dbReference>
<gene>
    <name evidence="1" type="ORF">C4B63_9g488</name>
</gene>
<evidence type="ECO:0000313" key="2">
    <source>
        <dbReference type="Proteomes" id="UP000246121"/>
    </source>
</evidence>
<dbReference type="VEuPathDB" id="TriTrypDB:ECC02_009006"/>
<accession>A0A2V2VSB2</accession>
<dbReference type="VEuPathDB" id="TriTrypDB:TcYC6_0051310"/>
<dbReference type="VEuPathDB" id="TriTrypDB:TCSYLVIO_004051"/>
<dbReference type="SUPFAM" id="SSF56784">
    <property type="entry name" value="HAD-like"/>
    <property type="match status" value="1"/>
</dbReference>
<dbReference type="PANTHER" id="PTHR46191">
    <property type="match status" value="1"/>
</dbReference>
<dbReference type="Proteomes" id="UP000246121">
    <property type="component" value="Unassembled WGS sequence"/>
</dbReference>
<dbReference type="OrthoDB" id="270674at2759"/>
<evidence type="ECO:0008006" key="3">
    <source>
        <dbReference type="Google" id="ProtNLM"/>
    </source>
</evidence>
<sequence length="287" mass="32022">MTIRVGVSFDLLGTLVDVHRSSGYQYAIDFCRFVEKKGFDSPPVNVDVLEENSKKSLKAEIAKDRAEWTAKNLGVAEEMPFGGVTKESVVKFWCRVVNSTYDREGAFCGHDPKTISIMQQARNSSEWDDFIVSVVQRFATPEPYSWLPETLPTLYSLKRWRELQLPLGIQCDPPRVLTNADYRLVSVVREMVQREGDEELLGPVFSADVVGVGKPSPCGIEVARKAACVPSASQWIHVGDGEADRVAAERAGCHFLPCLQTKGVVWEELREKLEQVCRLAQEAVPCA</sequence>
<dbReference type="VEuPathDB" id="TriTrypDB:TcG_08672"/>
<organism evidence="1 2">
    <name type="scientific">Trypanosoma cruzi</name>
    <dbReference type="NCBI Taxonomy" id="5693"/>
    <lineage>
        <taxon>Eukaryota</taxon>
        <taxon>Discoba</taxon>
        <taxon>Euglenozoa</taxon>
        <taxon>Kinetoplastea</taxon>
        <taxon>Metakinetoplastina</taxon>
        <taxon>Trypanosomatida</taxon>
        <taxon>Trypanosomatidae</taxon>
        <taxon>Trypanosoma</taxon>
        <taxon>Schizotrypanum</taxon>
    </lineage>
</organism>
<protein>
    <recommendedName>
        <fullName evidence="3">Haloacid dehalogenase-like hydrolase</fullName>
    </recommendedName>
</protein>
<dbReference type="Gene3D" id="3.40.50.1000">
    <property type="entry name" value="HAD superfamily/HAD-like"/>
    <property type="match status" value="1"/>
</dbReference>
<dbReference type="VEuPathDB" id="TriTrypDB:Tc_MARK_2798"/>
<dbReference type="PANTHER" id="PTHR46191:SF2">
    <property type="entry name" value="HALOACID DEHALOGENASE-LIKE HYDROLASE DOMAIN-CONTAINING PROTEIN 3"/>
    <property type="match status" value="1"/>
</dbReference>
<dbReference type="CDD" id="cd01427">
    <property type="entry name" value="HAD_like"/>
    <property type="match status" value="1"/>
</dbReference>